<evidence type="ECO:0000313" key="1">
    <source>
        <dbReference type="EMBL" id="KJA25199.1"/>
    </source>
</evidence>
<sequence>MGTVRRVSRRPLFIHVLHPAISSFPRRIASVKPRTAHCPHQIAAISLSTTQIHDARYVPPTRIHTLLLTLIFHVLPYISFWPSCHRG</sequence>
<keyword evidence="2" id="KW-1185">Reference proteome</keyword>
<gene>
    <name evidence="1" type="ORF">HYPSUDRAFT_38154</name>
</gene>
<reference evidence="2" key="1">
    <citation type="submission" date="2014-04" db="EMBL/GenBank/DDBJ databases">
        <title>Evolutionary Origins and Diversification of the Mycorrhizal Mutualists.</title>
        <authorList>
            <consortium name="DOE Joint Genome Institute"/>
            <consortium name="Mycorrhizal Genomics Consortium"/>
            <person name="Kohler A."/>
            <person name="Kuo A."/>
            <person name="Nagy L.G."/>
            <person name="Floudas D."/>
            <person name="Copeland A."/>
            <person name="Barry K.W."/>
            <person name="Cichocki N."/>
            <person name="Veneault-Fourrey C."/>
            <person name="LaButti K."/>
            <person name="Lindquist E.A."/>
            <person name="Lipzen A."/>
            <person name="Lundell T."/>
            <person name="Morin E."/>
            <person name="Murat C."/>
            <person name="Riley R."/>
            <person name="Ohm R."/>
            <person name="Sun H."/>
            <person name="Tunlid A."/>
            <person name="Henrissat B."/>
            <person name="Grigoriev I.V."/>
            <person name="Hibbett D.S."/>
            <person name="Martin F."/>
        </authorList>
    </citation>
    <scope>NUCLEOTIDE SEQUENCE [LARGE SCALE GENOMIC DNA]</scope>
    <source>
        <strain evidence="2">FD-334 SS-4</strain>
    </source>
</reference>
<proteinExistence type="predicted"/>
<organism evidence="1 2">
    <name type="scientific">Hypholoma sublateritium (strain FD-334 SS-4)</name>
    <dbReference type="NCBI Taxonomy" id="945553"/>
    <lineage>
        <taxon>Eukaryota</taxon>
        <taxon>Fungi</taxon>
        <taxon>Dikarya</taxon>
        <taxon>Basidiomycota</taxon>
        <taxon>Agaricomycotina</taxon>
        <taxon>Agaricomycetes</taxon>
        <taxon>Agaricomycetidae</taxon>
        <taxon>Agaricales</taxon>
        <taxon>Agaricineae</taxon>
        <taxon>Strophariaceae</taxon>
        <taxon>Hypholoma</taxon>
    </lineage>
</organism>
<protein>
    <submittedName>
        <fullName evidence="1">Uncharacterized protein</fullName>
    </submittedName>
</protein>
<dbReference type="AlphaFoldDB" id="A0A0D2P2S5"/>
<accession>A0A0D2P2S5</accession>
<evidence type="ECO:0000313" key="2">
    <source>
        <dbReference type="Proteomes" id="UP000054270"/>
    </source>
</evidence>
<dbReference type="EMBL" id="KN817533">
    <property type="protein sequence ID" value="KJA25199.1"/>
    <property type="molecule type" value="Genomic_DNA"/>
</dbReference>
<name>A0A0D2P2S5_HYPSF</name>
<dbReference type="Proteomes" id="UP000054270">
    <property type="component" value="Unassembled WGS sequence"/>
</dbReference>